<dbReference type="STRING" id="690879.TSACC_22775"/>
<evidence type="ECO:0000313" key="2">
    <source>
        <dbReference type="Proteomes" id="UP000076023"/>
    </source>
</evidence>
<gene>
    <name evidence="1" type="ORF">TSACC_22775</name>
</gene>
<comment type="caution">
    <text evidence="1">The sequence shown here is derived from an EMBL/GenBank/DDBJ whole genome shotgun (WGS) entry which is preliminary data.</text>
</comment>
<proteinExistence type="predicted"/>
<name>A0A146GA70_TERSA</name>
<dbReference type="AlphaFoldDB" id="A0A146GA70"/>
<accession>A0A146GA70</accession>
<dbReference type="Gene3D" id="3.30.700.10">
    <property type="entry name" value="Glycoprotein, Type 4 Pilin"/>
    <property type="match status" value="1"/>
</dbReference>
<dbReference type="InterPro" id="IPR045584">
    <property type="entry name" value="Pilin-like"/>
</dbReference>
<dbReference type="InParanoid" id="A0A146GA70"/>
<sequence>MIELVVTIGIIVAMAALALPNVIKGVRKAKKVGSLSNLRTFVQADMLYLADKGEFPPMDTWVPSSISTDRLSIVAEYCNMPIPSGPVTAWPKRRKQPGWINDPLARDSGKAEGRTVGGGLYTGYVYVGRLDESPMVKMGLGTITHPEHAADRKNLRRGVLWSTLLAEFNTSEARRYECFHYDTVFAYPDFVFKETEVEGFYRGWSDGSAEWVPRSQIKFGGADVQIRHVMGNYYY</sequence>
<dbReference type="SUPFAM" id="SSF54523">
    <property type="entry name" value="Pili subunits"/>
    <property type="match status" value="1"/>
</dbReference>
<dbReference type="OrthoDB" id="189521at2"/>
<organism evidence="1 2">
    <name type="scientific">Terrimicrobium sacchariphilum</name>
    <dbReference type="NCBI Taxonomy" id="690879"/>
    <lineage>
        <taxon>Bacteria</taxon>
        <taxon>Pseudomonadati</taxon>
        <taxon>Verrucomicrobiota</taxon>
        <taxon>Terrimicrobiia</taxon>
        <taxon>Terrimicrobiales</taxon>
        <taxon>Terrimicrobiaceae</taxon>
        <taxon>Terrimicrobium</taxon>
    </lineage>
</organism>
<dbReference type="RefSeq" id="WP_075079987.1">
    <property type="nucleotide sequence ID" value="NZ_BDCO01000002.1"/>
</dbReference>
<keyword evidence="2" id="KW-1185">Reference proteome</keyword>
<dbReference type="Proteomes" id="UP000076023">
    <property type="component" value="Unassembled WGS sequence"/>
</dbReference>
<dbReference type="EMBL" id="BDCO01000002">
    <property type="protein sequence ID" value="GAT34350.1"/>
    <property type="molecule type" value="Genomic_DNA"/>
</dbReference>
<evidence type="ECO:0000313" key="1">
    <source>
        <dbReference type="EMBL" id="GAT34350.1"/>
    </source>
</evidence>
<protein>
    <submittedName>
        <fullName evidence="1">Type II secretory pathway, pseudopilin PulG</fullName>
    </submittedName>
</protein>
<reference evidence="2" key="1">
    <citation type="journal article" date="2017" name="Genome Announc.">
        <title>Draft Genome Sequence of Terrimicrobium sacchariphilum NM-5T, a Facultative Anaerobic Soil Bacterium of the Class Spartobacteria.</title>
        <authorList>
            <person name="Qiu Y.L."/>
            <person name="Tourlousse D.M."/>
            <person name="Matsuura N."/>
            <person name="Ohashi A."/>
            <person name="Sekiguchi Y."/>
        </authorList>
    </citation>
    <scope>NUCLEOTIDE SEQUENCE [LARGE SCALE GENOMIC DNA]</scope>
    <source>
        <strain evidence="2">NM-5</strain>
    </source>
</reference>